<accession>A0A645CCI0</accession>
<evidence type="ECO:0000256" key="1">
    <source>
        <dbReference type="SAM" id="MobiDB-lite"/>
    </source>
</evidence>
<dbReference type="EMBL" id="VSSQ01026104">
    <property type="protein sequence ID" value="MPM74647.1"/>
    <property type="molecule type" value="Genomic_DNA"/>
</dbReference>
<feature type="region of interest" description="Disordered" evidence="1">
    <location>
        <begin position="96"/>
        <end position="124"/>
    </location>
</feature>
<sequence length="141" mass="15217">MSGGVADHLQTVGILGGDDGQRRILFDHKAGVHDLAVDLAGQCGLGQAGADRSSDFSDRNRARIFALGAIGERDIDHEIPCQTKFVWGRASARALELPESKKRGTSPRFDEGVEKSRAGANRQLPSAAEVHLRCSSRCHNR</sequence>
<evidence type="ECO:0000313" key="2">
    <source>
        <dbReference type="EMBL" id="MPM74647.1"/>
    </source>
</evidence>
<reference evidence="2" key="1">
    <citation type="submission" date="2019-08" db="EMBL/GenBank/DDBJ databases">
        <authorList>
            <person name="Kucharzyk K."/>
            <person name="Murdoch R.W."/>
            <person name="Higgins S."/>
            <person name="Loffler F."/>
        </authorList>
    </citation>
    <scope>NUCLEOTIDE SEQUENCE</scope>
</reference>
<dbReference type="AlphaFoldDB" id="A0A645CCI0"/>
<proteinExistence type="predicted"/>
<comment type="caution">
    <text evidence="2">The sequence shown here is derived from an EMBL/GenBank/DDBJ whole genome shotgun (WGS) entry which is preliminary data.</text>
</comment>
<organism evidence="2">
    <name type="scientific">bioreactor metagenome</name>
    <dbReference type="NCBI Taxonomy" id="1076179"/>
    <lineage>
        <taxon>unclassified sequences</taxon>
        <taxon>metagenomes</taxon>
        <taxon>ecological metagenomes</taxon>
    </lineage>
</organism>
<gene>
    <name evidence="2" type="ORF">SDC9_121636</name>
</gene>
<feature type="compositionally biased region" description="Basic and acidic residues" evidence="1">
    <location>
        <begin position="96"/>
        <end position="117"/>
    </location>
</feature>
<protein>
    <submittedName>
        <fullName evidence="2">Uncharacterized protein</fullName>
    </submittedName>
</protein>
<name>A0A645CCI0_9ZZZZ</name>